<evidence type="ECO:0000256" key="1">
    <source>
        <dbReference type="SAM" id="MobiDB-lite"/>
    </source>
</evidence>
<organism evidence="2 3">
    <name type="scientific">Zasmidium cellare ATCC 36951</name>
    <dbReference type="NCBI Taxonomy" id="1080233"/>
    <lineage>
        <taxon>Eukaryota</taxon>
        <taxon>Fungi</taxon>
        <taxon>Dikarya</taxon>
        <taxon>Ascomycota</taxon>
        <taxon>Pezizomycotina</taxon>
        <taxon>Dothideomycetes</taxon>
        <taxon>Dothideomycetidae</taxon>
        <taxon>Mycosphaerellales</taxon>
        <taxon>Mycosphaerellaceae</taxon>
        <taxon>Zasmidium</taxon>
    </lineage>
</organism>
<dbReference type="GeneID" id="54557965"/>
<evidence type="ECO:0008006" key="4">
    <source>
        <dbReference type="Google" id="ProtNLM"/>
    </source>
</evidence>
<sequence>MSTTQTIPTKERGPMDNEKKETKVKVAGPGPSYLDHHFRSSLNTGPRKTPTIPNGGVWSVYAETDIPTPHNYPYQAIIQIHSWRDWNTFVPDVLVTKHPNSHSRTIKMEQGTFMTFTVQLTPSERVQTKTVCQHLEPLKHRADGHKSHVAGHNITRIRWTSDNANLLTPGFVLKQECVNEIEENDDGTCKYRTWLTFAGMASKNLKKKFGEAYQQKMQDFVRDLRERCVQLYEEDKKRGTVDLGAGKAGAGGERMQPVTEIHSSTTA</sequence>
<reference evidence="2" key="1">
    <citation type="journal article" date="2020" name="Stud. Mycol.">
        <title>101 Dothideomycetes genomes: a test case for predicting lifestyles and emergence of pathogens.</title>
        <authorList>
            <person name="Haridas S."/>
            <person name="Albert R."/>
            <person name="Binder M."/>
            <person name="Bloem J."/>
            <person name="Labutti K."/>
            <person name="Salamov A."/>
            <person name="Andreopoulos B."/>
            <person name="Baker S."/>
            <person name="Barry K."/>
            <person name="Bills G."/>
            <person name="Bluhm B."/>
            <person name="Cannon C."/>
            <person name="Castanera R."/>
            <person name="Culley D."/>
            <person name="Daum C."/>
            <person name="Ezra D."/>
            <person name="Gonzalez J."/>
            <person name="Henrissat B."/>
            <person name="Kuo A."/>
            <person name="Liang C."/>
            <person name="Lipzen A."/>
            <person name="Lutzoni F."/>
            <person name="Magnuson J."/>
            <person name="Mondo S."/>
            <person name="Nolan M."/>
            <person name="Ohm R."/>
            <person name="Pangilinan J."/>
            <person name="Park H.-J."/>
            <person name="Ramirez L."/>
            <person name="Alfaro M."/>
            <person name="Sun H."/>
            <person name="Tritt A."/>
            <person name="Yoshinaga Y."/>
            <person name="Zwiers L.-H."/>
            <person name="Turgeon B."/>
            <person name="Goodwin S."/>
            <person name="Spatafora J."/>
            <person name="Crous P."/>
            <person name="Grigoriev I."/>
        </authorList>
    </citation>
    <scope>NUCLEOTIDE SEQUENCE</scope>
    <source>
        <strain evidence="2">ATCC 36951</strain>
    </source>
</reference>
<dbReference type="AlphaFoldDB" id="A0A6A6CYN6"/>
<dbReference type="SUPFAM" id="SSF55961">
    <property type="entry name" value="Bet v1-like"/>
    <property type="match status" value="1"/>
</dbReference>
<evidence type="ECO:0000313" key="2">
    <source>
        <dbReference type="EMBL" id="KAF2170919.1"/>
    </source>
</evidence>
<dbReference type="OrthoDB" id="509124at2759"/>
<gene>
    <name evidence="2" type="ORF">M409DRAFT_18890</name>
</gene>
<feature type="compositionally biased region" description="Basic and acidic residues" evidence="1">
    <location>
        <begin position="9"/>
        <end position="24"/>
    </location>
</feature>
<dbReference type="RefSeq" id="XP_033671808.1">
    <property type="nucleotide sequence ID" value="XM_033804693.1"/>
</dbReference>
<proteinExistence type="predicted"/>
<name>A0A6A6CYN6_ZASCE</name>
<protein>
    <recommendedName>
        <fullName evidence="4">VASt domain-containing protein</fullName>
    </recommendedName>
</protein>
<keyword evidence="3" id="KW-1185">Reference proteome</keyword>
<dbReference type="Gene3D" id="3.30.530.20">
    <property type="match status" value="1"/>
</dbReference>
<evidence type="ECO:0000313" key="3">
    <source>
        <dbReference type="Proteomes" id="UP000799537"/>
    </source>
</evidence>
<dbReference type="InterPro" id="IPR023393">
    <property type="entry name" value="START-like_dom_sf"/>
</dbReference>
<feature type="region of interest" description="Disordered" evidence="1">
    <location>
        <begin position="243"/>
        <end position="267"/>
    </location>
</feature>
<accession>A0A6A6CYN6</accession>
<dbReference type="EMBL" id="ML993584">
    <property type="protein sequence ID" value="KAF2170919.1"/>
    <property type="molecule type" value="Genomic_DNA"/>
</dbReference>
<dbReference type="Proteomes" id="UP000799537">
    <property type="component" value="Unassembled WGS sequence"/>
</dbReference>
<feature type="region of interest" description="Disordered" evidence="1">
    <location>
        <begin position="1"/>
        <end position="34"/>
    </location>
</feature>